<proteinExistence type="inferred from homology"/>
<evidence type="ECO:0000313" key="8">
    <source>
        <dbReference type="Proteomes" id="UP000694701"/>
    </source>
</evidence>
<dbReference type="GO" id="GO:0016020">
    <property type="term" value="C:membrane"/>
    <property type="evidence" value="ECO:0007669"/>
    <property type="project" value="UniProtKB-SubCell"/>
</dbReference>
<dbReference type="GO" id="GO:0050957">
    <property type="term" value="P:equilibrioception"/>
    <property type="evidence" value="ECO:0007669"/>
    <property type="project" value="TreeGrafter"/>
</dbReference>
<dbReference type="PANTHER" id="PTHR31548:SF4">
    <property type="entry name" value="CLARIN-1"/>
    <property type="match status" value="1"/>
</dbReference>
<evidence type="ECO:0000256" key="1">
    <source>
        <dbReference type="ARBA" id="ARBA00004141"/>
    </source>
</evidence>
<keyword evidence="5 6" id="KW-0472">Membrane</keyword>
<dbReference type="AlphaFoldDB" id="A0A8C2GB53"/>
<evidence type="ECO:0000313" key="7">
    <source>
        <dbReference type="Ensembl" id="ENSCCRP00020066963.1"/>
    </source>
</evidence>
<keyword evidence="4 6" id="KW-1133">Transmembrane helix</keyword>
<comment type="similarity">
    <text evidence="2">Belongs to the clarin family.</text>
</comment>
<dbReference type="GO" id="GO:0007605">
    <property type="term" value="P:sensory perception of sound"/>
    <property type="evidence" value="ECO:0007669"/>
    <property type="project" value="TreeGrafter"/>
</dbReference>
<accession>A0A8C2GB53</accession>
<protein>
    <submittedName>
        <fullName evidence="7">Clarin 1</fullName>
    </submittedName>
</protein>
<organism evidence="7 8">
    <name type="scientific">Cyprinus carpio</name>
    <name type="common">Common carp</name>
    <dbReference type="NCBI Taxonomy" id="7962"/>
    <lineage>
        <taxon>Eukaryota</taxon>
        <taxon>Metazoa</taxon>
        <taxon>Chordata</taxon>
        <taxon>Craniata</taxon>
        <taxon>Vertebrata</taxon>
        <taxon>Euteleostomi</taxon>
        <taxon>Actinopterygii</taxon>
        <taxon>Neopterygii</taxon>
        <taxon>Teleostei</taxon>
        <taxon>Ostariophysi</taxon>
        <taxon>Cypriniformes</taxon>
        <taxon>Cyprinidae</taxon>
        <taxon>Cyprininae</taxon>
        <taxon>Cyprinus</taxon>
    </lineage>
</organism>
<name>A0A8C2GB53_CYPCA</name>
<dbReference type="PANTHER" id="PTHR31548">
    <property type="entry name" value="CLARIN"/>
    <property type="match status" value="1"/>
</dbReference>
<comment type="subcellular location">
    <subcellularLocation>
        <location evidence="1">Membrane</location>
        <topology evidence="1">Multi-pass membrane protein</topology>
    </subcellularLocation>
</comment>
<dbReference type="Ensembl" id="ENSCCRT00020073644.1">
    <property type="protein sequence ID" value="ENSCCRP00020066963.1"/>
    <property type="gene ID" value="ENSCCRG00020031424.1"/>
</dbReference>
<sequence length="188" mass="20937">MPSCQKKMILSVAGVLCFGCVLVMAAMMGTQFWVQAAVLCKMGVQIVNASGVLYSIFAGKISLCCVVFPDLMDVGLASLHVSVIFFCAVLIVFSSVSCAFFFYNAFRSPYETLHGPQGLYLWNMISCFCACMFLILFSSEVKLFAYKPRNERYNRSFWLVFLTFLLHGLNILLIHLSDASTGVADLMY</sequence>
<dbReference type="Proteomes" id="UP000694701">
    <property type="component" value="Unplaced"/>
</dbReference>
<evidence type="ECO:0000256" key="4">
    <source>
        <dbReference type="ARBA" id="ARBA00022989"/>
    </source>
</evidence>
<feature type="transmembrane region" description="Helical" evidence="6">
    <location>
        <begin position="118"/>
        <end position="137"/>
    </location>
</feature>
<keyword evidence="3 6" id="KW-0812">Transmembrane</keyword>
<evidence type="ECO:0000256" key="5">
    <source>
        <dbReference type="ARBA" id="ARBA00023136"/>
    </source>
</evidence>
<evidence type="ECO:0000256" key="6">
    <source>
        <dbReference type="SAM" id="Phobius"/>
    </source>
</evidence>
<reference evidence="7" key="1">
    <citation type="submission" date="2025-08" db="UniProtKB">
        <authorList>
            <consortium name="Ensembl"/>
        </authorList>
    </citation>
    <scope>IDENTIFICATION</scope>
</reference>
<feature type="transmembrane region" description="Helical" evidence="6">
    <location>
        <begin position="83"/>
        <end position="106"/>
    </location>
</feature>
<feature type="transmembrane region" description="Helical" evidence="6">
    <location>
        <begin position="52"/>
        <end position="71"/>
    </location>
</feature>
<feature type="transmembrane region" description="Helical" evidence="6">
    <location>
        <begin position="157"/>
        <end position="177"/>
    </location>
</feature>
<dbReference type="InterPro" id="IPR026748">
    <property type="entry name" value="Clarin"/>
</dbReference>
<evidence type="ECO:0000256" key="2">
    <source>
        <dbReference type="ARBA" id="ARBA00005787"/>
    </source>
</evidence>
<dbReference type="Pfam" id="PF25807">
    <property type="entry name" value="Clarin-2"/>
    <property type="match status" value="1"/>
</dbReference>
<evidence type="ECO:0000256" key="3">
    <source>
        <dbReference type="ARBA" id="ARBA00022692"/>
    </source>
</evidence>